<dbReference type="EMBL" id="CM056814">
    <property type="protein sequence ID" value="KAJ8627578.1"/>
    <property type="molecule type" value="Genomic_DNA"/>
</dbReference>
<reference evidence="1 2" key="1">
    <citation type="journal article" date="2022" name="Hortic Res">
        <title>A haplotype resolved chromosomal level avocado genome allows analysis of novel avocado genes.</title>
        <authorList>
            <person name="Nath O."/>
            <person name="Fletcher S.J."/>
            <person name="Hayward A."/>
            <person name="Shaw L.M."/>
            <person name="Masouleh A.K."/>
            <person name="Furtado A."/>
            <person name="Henry R.J."/>
            <person name="Mitter N."/>
        </authorList>
    </citation>
    <scope>NUCLEOTIDE SEQUENCE [LARGE SCALE GENOMIC DNA]</scope>
    <source>
        <strain evidence="2">cv. Hass</strain>
    </source>
</reference>
<sequence>MSSMWIRESCYFIEEHVSLVLHLKHVFVQISCNVLSAVDIAEERPEEAFEPPPARPAPVFALEEEPEEAVGEPQRLVEWQADDVM</sequence>
<keyword evidence="2" id="KW-1185">Reference proteome</keyword>
<dbReference type="Proteomes" id="UP001234297">
    <property type="component" value="Chromosome 6"/>
</dbReference>
<protein>
    <submittedName>
        <fullName evidence="1">Uncharacterized protein</fullName>
    </submittedName>
</protein>
<evidence type="ECO:0000313" key="1">
    <source>
        <dbReference type="EMBL" id="KAJ8627578.1"/>
    </source>
</evidence>
<comment type="caution">
    <text evidence="1">The sequence shown here is derived from an EMBL/GenBank/DDBJ whole genome shotgun (WGS) entry which is preliminary data.</text>
</comment>
<gene>
    <name evidence="1" type="ORF">MRB53_020885</name>
</gene>
<organism evidence="1 2">
    <name type="scientific">Persea americana</name>
    <name type="common">Avocado</name>
    <dbReference type="NCBI Taxonomy" id="3435"/>
    <lineage>
        <taxon>Eukaryota</taxon>
        <taxon>Viridiplantae</taxon>
        <taxon>Streptophyta</taxon>
        <taxon>Embryophyta</taxon>
        <taxon>Tracheophyta</taxon>
        <taxon>Spermatophyta</taxon>
        <taxon>Magnoliopsida</taxon>
        <taxon>Magnoliidae</taxon>
        <taxon>Laurales</taxon>
        <taxon>Lauraceae</taxon>
        <taxon>Persea</taxon>
    </lineage>
</organism>
<evidence type="ECO:0000313" key="2">
    <source>
        <dbReference type="Proteomes" id="UP001234297"/>
    </source>
</evidence>
<proteinExistence type="predicted"/>
<name>A0ACC2L2T6_PERAE</name>
<accession>A0ACC2L2T6</accession>